<evidence type="ECO:0000256" key="1">
    <source>
        <dbReference type="SAM" id="MobiDB-lite"/>
    </source>
</evidence>
<proteinExistence type="predicted"/>
<evidence type="ECO:0000313" key="3">
    <source>
        <dbReference type="Proteomes" id="UP000275846"/>
    </source>
</evidence>
<reference evidence="4" key="1">
    <citation type="submission" date="2016-06" db="UniProtKB">
        <authorList>
            <consortium name="WormBaseParasite"/>
        </authorList>
    </citation>
    <scope>IDENTIFICATION</scope>
</reference>
<feature type="compositionally biased region" description="Low complexity" evidence="1">
    <location>
        <begin position="81"/>
        <end position="91"/>
    </location>
</feature>
<dbReference type="WBParaSite" id="SSLN_0001565401-mRNA-1">
    <property type="protein sequence ID" value="SSLN_0001565401-mRNA-1"/>
    <property type="gene ID" value="SSLN_0001565401"/>
</dbReference>
<gene>
    <name evidence="2" type="ORF">SSLN_LOCUS15090</name>
</gene>
<name>A0A183TF42_SCHSO</name>
<evidence type="ECO:0000313" key="2">
    <source>
        <dbReference type="EMBL" id="VDM01476.1"/>
    </source>
</evidence>
<keyword evidence="3" id="KW-1185">Reference proteome</keyword>
<feature type="compositionally biased region" description="Basic and acidic residues" evidence="1">
    <location>
        <begin position="24"/>
        <end position="39"/>
    </location>
</feature>
<reference evidence="2 3" key="2">
    <citation type="submission" date="2018-11" db="EMBL/GenBank/DDBJ databases">
        <authorList>
            <consortium name="Pathogen Informatics"/>
        </authorList>
    </citation>
    <scope>NUCLEOTIDE SEQUENCE [LARGE SCALE GENOMIC DNA]</scope>
    <source>
        <strain evidence="2 3">NST_G2</strain>
    </source>
</reference>
<protein>
    <submittedName>
        <fullName evidence="4">Wiskott-Aldrich syndrome protein family member 2-like</fullName>
    </submittedName>
</protein>
<dbReference type="EMBL" id="UYSU01039586">
    <property type="protein sequence ID" value="VDM01476.1"/>
    <property type="molecule type" value="Genomic_DNA"/>
</dbReference>
<feature type="compositionally biased region" description="Pro residues" evidence="1">
    <location>
        <begin position="57"/>
        <end position="66"/>
    </location>
</feature>
<feature type="region of interest" description="Disordered" evidence="1">
    <location>
        <begin position="1"/>
        <end position="100"/>
    </location>
</feature>
<dbReference type="Proteomes" id="UP000275846">
    <property type="component" value="Unassembled WGS sequence"/>
</dbReference>
<dbReference type="AlphaFoldDB" id="A0A183TF42"/>
<evidence type="ECO:0000313" key="4">
    <source>
        <dbReference type="WBParaSite" id="SSLN_0001565401-mRNA-1"/>
    </source>
</evidence>
<sequence length="158" mass="17083">MDQRLPTAKRDPKRYLQGKKTFRIQRETREEVVSVDRLKAAVPDTTPDEHCGSLPSGSPPPPPSIPPSLIFPLPLSPHPPTATSSSSTTSPQLASHTHSSPVPPLYGQLLVSGPRKSVCRVSLHGGCFAVCQRLFPGPSVFLWLAGGDPEIHMESIHL</sequence>
<accession>A0A183TF42</accession>
<feature type="compositionally biased region" description="Basic and acidic residues" evidence="1">
    <location>
        <begin position="1"/>
        <end position="14"/>
    </location>
</feature>
<organism evidence="4">
    <name type="scientific">Schistocephalus solidus</name>
    <name type="common">Tapeworm</name>
    <dbReference type="NCBI Taxonomy" id="70667"/>
    <lineage>
        <taxon>Eukaryota</taxon>
        <taxon>Metazoa</taxon>
        <taxon>Spiralia</taxon>
        <taxon>Lophotrochozoa</taxon>
        <taxon>Platyhelminthes</taxon>
        <taxon>Cestoda</taxon>
        <taxon>Eucestoda</taxon>
        <taxon>Diphyllobothriidea</taxon>
        <taxon>Diphyllobothriidae</taxon>
        <taxon>Schistocephalus</taxon>
    </lineage>
</organism>